<dbReference type="InterPro" id="IPR037257">
    <property type="entry name" value="T2SS_E_N_sf"/>
</dbReference>
<dbReference type="CDD" id="cd01129">
    <property type="entry name" value="PulE-GspE-like"/>
    <property type="match status" value="1"/>
</dbReference>
<evidence type="ECO:0000256" key="2">
    <source>
        <dbReference type="ARBA" id="ARBA00022741"/>
    </source>
</evidence>
<dbReference type="Proteomes" id="UP000230431">
    <property type="component" value="Unassembled WGS sequence"/>
</dbReference>
<name>A0A2H0RKP2_9BACT</name>
<accession>A0A2H0RKP2</accession>
<proteinExistence type="inferred from homology"/>
<keyword evidence="3" id="KW-0067">ATP-binding</keyword>
<evidence type="ECO:0000256" key="1">
    <source>
        <dbReference type="ARBA" id="ARBA00006611"/>
    </source>
</evidence>
<dbReference type="GO" id="GO:0016887">
    <property type="term" value="F:ATP hydrolysis activity"/>
    <property type="evidence" value="ECO:0007669"/>
    <property type="project" value="TreeGrafter"/>
</dbReference>
<dbReference type="AlphaFoldDB" id="A0A2H0RKP2"/>
<dbReference type="PANTHER" id="PTHR30258:SF1">
    <property type="entry name" value="PROTEIN TRANSPORT PROTEIN HOFB HOMOLOG"/>
    <property type="match status" value="1"/>
</dbReference>
<feature type="domain" description="Bacterial type II secretion system protein E" evidence="4">
    <location>
        <begin position="340"/>
        <end position="354"/>
    </location>
</feature>
<comment type="caution">
    <text evidence="5">The sequence shown here is derived from an EMBL/GenBank/DDBJ whole genome shotgun (WGS) entry which is preliminary data.</text>
</comment>
<dbReference type="SUPFAM" id="SSF52540">
    <property type="entry name" value="P-loop containing nucleoside triphosphate hydrolases"/>
    <property type="match status" value="1"/>
</dbReference>
<dbReference type="SUPFAM" id="SSF160246">
    <property type="entry name" value="EspE N-terminal domain-like"/>
    <property type="match status" value="1"/>
</dbReference>
<dbReference type="PANTHER" id="PTHR30258">
    <property type="entry name" value="TYPE II SECRETION SYSTEM PROTEIN GSPE-RELATED"/>
    <property type="match status" value="1"/>
</dbReference>
<dbReference type="InterPro" id="IPR007831">
    <property type="entry name" value="T2SS_GspE_N"/>
</dbReference>
<dbReference type="InterPro" id="IPR001482">
    <property type="entry name" value="T2SS/T4SS_dom"/>
</dbReference>
<reference evidence="5 6" key="1">
    <citation type="submission" date="2017-09" db="EMBL/GenBank/DDBJ databases">
        <title>Depth-based differentiation of microbial function through sediment-hosted aquifers and enrichment of novel symbionts in the deep terrestrial subsurface.</title>
        <authorList>
            <person name="Probst A.J."/>
            <person name="Ladd B."/>
            <person name="Jarett J.K."/>
            <person name="Geller-Mcgrath D.E."/>
            <person name="Sieber C.M."/>
            <person name="Emerson J.B."/>
            <person name="Anantharaman K."/>
            <person name="Thomas B.C."/>
            <person name="Malmstrom R."/>
            <person name="Stieglmeier M."/>
            <person name="Klingl A."/>
            <person name="Woyke T."/>
            <person name="Ryan C.M."/>
            <person name="Banfield J.F."/>
        </authorList>
    </citation>
    <scope>NUCLEOTIDE SEQUENCE [LARGE SCALE GENOMIC DNA]</scope>
    <source>
        <strain evidence="5">CG10_big_fil_rev_8_21_14_0_10_49_38</strain>
    </source>
</reference>
<dbReference type="InterPro" id="IPR027417">
    <property type="entry name" value="P-loop_NTPase"/>
</dbReference>
<dbReference type="Pfam" id="PF00437">
    <property type="entry name" value="T2SSE"/>
    <property type="match status" value="1"/>
</dbReference>
<dbReference type="GO" id="GO:0005886">
    <property type="term" value="C:plasma membrane"/>
    <property type="evidence" value="ECO:0007669"/>
    <property type="project" value="TreeGrafter"/>
</dbReference>
<dbReference type="Gene3D" id="3.30.450.90">
    <property type="match status" value="1"/>
</dbReference>
<dbReference type="SMART" id="SM00382">
    <property type="entry name" value="AAA"/>
    <property type="match status" value="1"/>
</dbReference>
<dbReference type="Pfam" id="PF05157">
    <property type="entry name" value="MshEN"/>
    <property type="match status" value="1"/>
</dbReference>
<comment type="similarity">
    <text evidence="1">Belongs to the GSP E family.</text>
</comment>
<evidence type="ECO:0000313" key="5">
    <source>
        <dbReference type="EMBL" id="PIR46355.1"/>
    </source>
</evidence>
<evidence type="ECO:0000313" key="6">
    <source>
        <dbReference type="Proteomes" id="UP000230431"/>
    </source>
</evidence>
<evidence type="ECO:0000259" key="4">
    <source>
        <dbReference type="PROSITE" id="PS00662"/>
    </source>
</evidence>
<dbReference type="Gene3D" id="3.40.50.300">
    <property type="entry name" value="P-loop containing nucleotide triphosphate hydrolases"/>
    <property type="match status" value="1"/>
</dbReference>
<gene>
    <name evidence="5" type="ORF">COV08_00260</name>
</gene>
<organism evidence="5 6">
    <name type="scientific">Candidatus Vogelbacteria bacterium CG10_big_fil_rev_8_21_14_0_10_49_38</name>
    <dbReference type="NCBI Taxonomy" id="1975043"/>
    <lineage>
        <taxon>Bacteria</taxon>
        <taxon>Candidatus Vogeliibacteriota</taxon>
    </lineage>
</organism>
<sequence>MPNDTTYDIPIKKLAQAKIPFEVLKHVPEESAKIYQFIPFDFVDGVLEVGMVDPDDAEARDALQFIASRTGLPFKIYLISKKDFDSAVKSYEGYAGDSGVVVTNIQSEIRAAEESVAEFAKGSPEQARAETANIVEEAPITKIVSVIIQNALTGNASDIHIEPTATNVKVRFRVDGILYTSLTPPKSVHESMVARIKILCNLKLDEKRKPQDGRFSYQFEGRKADFRVSTFPTYWGEKIVMRILDPTKKSVNLDSIGLNSEQQELIKQALAAPYGLILLTGPTGSGKTTTLYAMLNYLDREKYNVVSLEDPIEYDIPGVAQSQVRPEIDYTFANGLRSILRQDPDIVMVGEMRDAETAKLAIQAALTGHLVLSTLHTNNSVGVVPRLIDMGIESYLIPPTLILTIAQRLLPTLCQESKERLPVTDSIKLMIEKQFADLPEVYRSKLPLDGDLYQAKASPACPSGTKGRTAVFEFLTMDKDLEHLILKNSGENEIYEQVRRRGFISMKEDAIIKSYQGIVPFEEVNKL</sequence>
<protein>
    <recommendedName>
        <fullName evidence="4">Bacterial type II secretion system protein E domain-containing protein</fullName>
    </recommendedName>
</protein>
<dbReference type="Gene3D" id="3.30.300.160">
    <property type="entry name" value="Type II secretion system, protein E, N-terminal domain"/>
    <property type="match status" value="1"/>
</dbReference>
<dbReference type="EMBL" id="PCYK01000003">
    <property type="protein sequence ID" value="PIR46355.1"/>
    <property type="molecule type" value="Genomic_DNA"/>
</dbReference>
<evidence type="ECO:0000256" key="3">
    <source>
        <dbReference type="ARBA" id="ARBA00022840"/>
    </source>
</evidence>
<keyword evidence="2" id="KW-0547">Nucleotide-binding</keyword>
<dbReference type="PROSITE" id="PS00662">
    <property type="entry name" value="T2SP_E"/>
    <property type="match status" value="1"/>
</dbReference>
<dbReference type="GO" id="GO:0005524">
    <property type="term" value="F:ATP binding"/>
    <property type="evidence" value="ECO:0007669"/>
    <property type="project" value="UniProtKB-KW"/>
</dbReference>
<dbReference type="InterPro" id="IPR003593">
    <property type="entry name" value="AAA+_ATPase"/>
</dbReference>